<evidence type="ECO:0000256" key="2">
    <source>
        <dbReference type="ARBA" id="ARBA00005641"/>
    </source>
</evidence>
<keyword evidence="3" id="KW-0964">Secreted</keyword>
<evidence type="ECO:0000256" key="4">
    <source>
        <dbReference type="ARBA" id="ARBA00022729"/>
    </source>
</evidence>
<comment type="catalytic activity">
    <reaction evidence="8">
        <text>Successive hydrolysis of beta-D-glucose units from the non-reducing ends of (1-&gt;3)-beta-D-glucans, releasing alpha-glucose.</text>
        <dbReference type="EC" id="3.2.1.58"/>
    </reaction>
</comment>
<dbReference type="eggNOG" id="ENOG502QPYU">
    <property type="taxonomic scope" value="Eukaryota"/>
</dbReference>
<keyword evidence="4" id="KW-0732">Signal</keyword>
<dbReference type="GO" id="GO:0005576">
    <property type="term" value="C:extracellular region"/>
    <property type="evidence" value="ECO:0007669"/>
    <property type="project" value="UniProtKB-SubCell"/>
</dbReference>
<dbReference type="GO" id="GO:0009251">
    <property type="term" value="P:glucan catabolic process"/>
    <property type="evidence" value="ECO:0007669"/>
    <property type="project" value="TreeGrafter"/>
</dbReference>
<dbReference type="EMBL" id="CP000497">
    <property type="protein sequence ID" value="ABN65350.2"/>
    <property type="molecule type" value="Genomic_DNA"/>
</dbReference>
<comment type="subcellular location">
    <subcellularLocation>
        <location evidence="1">Secreted</location>
    </subcellularLocation>
</comment>
<organism evidence="12 13">
    <name type="scientific">Scheffersomyces stipitis (strain ATCC 58785 / CBS 6054 / NBRC 10063 / NRRL Y-11545)</name>
    <name type="common">Yeast</name>
    <name type="synonym">Pichia stipitis</name>
    <dbReference type="NCBI Taxonomy" id="322104"/>
    <lineage>
        <taxon>Eukaryota</taxon>
        <taxon>Fungi</taxon>
        <taxon>Dikarya</taxon>
        <taxon>Ascomycota</taxon>
        <taxon>Saccharomycotina</taxon>
        <taxon>Pichiomycetes</taxon>
        <taxon>Debaryomycetaceae</taxon>
        <taxon>Scheffersomyces</taxon>
    </lineage>
</organism>
<dbReference type="Pfam" id="PF00150">
    <property type="entry name" value="Cellulase"/>
    <property type="match status" value="1"/>
</dbReference>
<dbReference type="EC" id="3.2.1.58" evidence="9"/>
<proteinExistence type="inferred from homology"/>
<dbReference type="InterPro" id="IPR017853">
    <property type="entry name" value="GH"/>
</dbReference>
<keyword evidence="13" id="KW-1185">Reference proteome</keyword>
<dbReference type="STRING" id="322104.A3LRB0"/>
<evidence type="ECO:0000313" key="12">
    <source>
        <dbReference type="EMBL" id="ABN65350.2"/>
    </source>
</evidence>
<accession>A3LRB0</accession>
<sequence length="458" mass="52244">NITNSTIQSQYNSNNFQYQGVAIGGWLVLEPYITPSLFLAFNQTANTTEKDIPVDEYHYCKKLGYEEAEKRLTQHWDTFYTENDFADIKNAGLNMVRIPIGYWAFQKLDGDPYVSGAQDYLDKALEWAKNNDLKVWIDLHGVPGSQNGFDNSGFRDIGYPGWFNSTENVNLTKQVLHQIYHKYGTGENAINYRDTILGIEVVNEPFTPKLSMSRLQSFYIDTYIDSRKTQTLNNTIVIHDGFEGIGYWNDFLAGGKVYSNSSYLNTVASAEVFNVLIDHHHYEVFASSVASNITTHLSNIRGYSQSIKDELKYHPAVVGEWSAALTDCTPWLNGVGLGARYAGEAPYDNTTKVGKCDNINNFDKWTKQQKKNTRKFIEIQLDQYSRYSNGWIFWCWKTETTIEWDFKKLVELDLMPQPLNNFTYIVNGTDTDPDSGASLARLSLFIPVASVLMFVAFF</sequence>
<evidence type="ECO:0000256" key="9">
    <source>
        <dbReference type="ARBA" id="ARBA00038929"/>
    </source>
</evidence>
<dbReference type="HOGENOM" id="CLU_004624_0_1_1"/>
<evidence type="ECO:0000256" key="1">
    <source>
        <dbReference type="ARBA" id="ARBA00004613"/>
    </source>
</evidence>
<dbReference type="OMA" id="GYPGWFN"/>
<dbReference type="RefSeq" id="XP_001383379.2">
    <property type="nucleotide sequence ID" value="XM_001383342.1"/>
</dbReference>
<dbReference type="PANTHER" id="PTHR31297">
    <property type="entry name" value="GLUCAN ENDO-1,6-BETA-GLUCOSIDASE B"/>
    <property type="match status" value="1"/>
</dbReference>
<evidence type="ECO:0000256" key="3">
    <source>
        <dbReference type="ARBA" id="ARBA00022525"/>
    </source>
</evidence>
<dbReference type="GO" id="GO:0004338">
    <property type="term" value="F:glucan exo-1,3-beta-glucosidase activity"/>
    <property type="evidence" value="ECO:0007669"/>
    <property type="project" value="UniProtKB-EC"/>
</dbReference>
<dbReference type="GeneID" id="4837972"/>
<name>A3LRB0_PICST</name>
<dbReference type="OrthoDB" id="62120at2759"/>
<dbReference type="InterPro" id="IPR050386">
    <property type="entry name" value="Glycosyl_hydrolase_5"/>
</dbReference>
<evidence type="ECO:0000256" key="8">
    <source>
        <dbReference type="ARBA" id="ARBA00036824"/>
    </source>
</evidence>
<dbReference type="Proteomes" id="UP000002258">
    <property type="component" value="Chromosome 3"/>
</dbReference>
<evidence type="ECO:0000256" key="5">
    <source>
        <dbReference type="ARBA" id="ARBA00022801"/>
    </source>
</evidence>
<dbReference type="PROSITE" id="PS00659">
    <property type="entry name" value="GLYCOSYL_HYDROL_F5"/>
    <property type="match status" value="1"/>
</dbReference>
<evidence type="ECO:0000259" key="11">
    <source>
        <dbReference type="Pfam" id="PF00150"/>
    </source>
</evidence>
<dbReference type="PANTHER" id="PTHR31297:SF1">
    <property type="entry name" value="GLUCAN 1,3-BETA-GLUCOSIDASE I_II-RELATED"/>
    <property type="match status" value="1"/>
</dbReference>
<evidence type="ECO:0000256" key="6">
    <source>
        <dbReference type="ARBA" id="ARBA00023295"/>
    </source>
</evidence>
<keyword evidence="5 10" id="KW-0378">Hydrolase</keyword>
<dbReference type="InterPro" id="IPR001547">
    <property type="entry name" value="Glyco_hydro_5"/>
</dbReference>
<dbReference type="InterPro" id="IPR018087">
    <property type="entry name" value="Glyco_hydro_5_CS"/>
</dbReference>
<dbReference type="Gene3D" id="3.20.20.80">
    <property type="entry name" value="Glycosidases"/>
    <property type="match status" value="1"/>
</dbReference>
<dbReference type="AlphaFoldDB" id="A3LRB0"/>
<evidence type="ECO:0000256" key="10">
    <source>
        <dbReference type="RuleBase" id="RU361153"/>
    </source>
</evidence>
<dbReference type="SUPFAM" id="SSF51445">
    <property type="entry name" value="(Trans)glycosidases"/>
    <property type="match status" value="1"/>
</dbReference>
<comment type="similarity">
    <text evidence="2 10">Belongs to the glycosyl hydrolase 5 (cellulase A) family.</text>
</comment>
<keyword evidence="6 10" id="KW-0326">Glycosidase</keyword>
<dbReference type="GO" id="GO:0009986">
    <property type="term" value="C:cell surface"/>
    <property type="evidence" value="ECO:0007669"/>
    <property type="project" value="TreeGrafter"/>
</dbReference>
<keyword evidence="7" id="KW-0961">Cell wall biogenesis/degradation</keyword>
<evidence type="ECO:0000313" key="13">
    <source>
        <dbReference type="Proteomes" id="UP000002258"/>
    </source>
</evidence>
<dbReference type="KEGG" id="pic:PICST_57399"/>
<dbReference type="GO" id="GO:0071555">
    <property type="term" value="P:cell wall organization"/>
    <property type="evidence" value="ECO:0007669"/>
    <property type="project" value="UniProtKB-KW"/>
</dbReference>
<protein>
    <recommendedName>
        <fullName evidence="9">glucan 1,3-beta-glucosidase</fullName>
        <ecNumber evidence="9">3.2.1.58</ecNumber>
    </recommendedName>
</protein>
<feature type="domain" description="Glycoside hydrolase family 5" evidence="11">
    <location>
        <begin position="70"/>
        <end position="324"/>
    </location>
</feature>
<feature type="non-terminal residue" evidence="12">
    <location>
        <position position="1"/>
    </location>
</feature>
<evidence type="ECO:0000256" key="7">
    <source>
        <dbReference type="ARBA" id="ARBA00023316"/>
    </source>
</evidence>
<gene>
    <name evidence="12" type="primary">EXG1</name>
    <name evidence="12" type="ORF">PICST_57399</name>
</gene>
<dbReference type="InParanoid" id="A3LRB0"/>
<reference evidence="12 13" key="1">
    <citation type="journal article" date="2007" name="Nat. Biotechnol.">
        <title>Genome sequence of the lignocellulose-bioconverting and xylose-fermenting yeast Pichia stipitis.</title>
        <authorList>
            <person name="Jeffries T.W."/>
            <person name="Grigoriev I.V."/>
            <person name="Grimwood J."/>
            <person name="Laplaza J.M."/>
            <person name="Aerts A."/>
            <person name="Salamov A."/>
            <person name="Schmutz J."/>
            <person name="Lindquist E."/>
            <person name="Dehal P."/>
            <person name="Shapiro H."/>
            <person name="Jin Y.S."/>
            <person name="Passoth V."/>
            <person name="Richardson P.M."/>
        </authorList>
    </citation>
    <scope>NUCLEOTIDE SEQUENCE [LARGE SCALE GENOMIC DNA]</scope>
    <source>
        <strain evidence="13">ATCC 58785 / CBS 6054 / NBRC 10063 / NRRL Y-11545</strain>
    </source>
</reference>